<dbReference type="GO" id="GO:0016301">
    <property type="term" value="F:kinase activity"/>
    <property type="evidence" value="ECO:0007669"/>
    <property type="project" value="UniProtKB-KW"/>
</dbReference>
<evidence type="ECO:0000256" key="2">
    <source>
        <dbReference type="ARBA" id="ARBA00005967"/>
    </source>
</evidence>
<feature type="binding site" evidence="17">
    <location>
        <begin position="107"/>
        <end position="108"/>
    </location>
    <ligand>
        <name>ATP</name>
        <dbReference type="ChEBI" id="CHEBI:30616"/>
    </ligand>
</feature>
<name>A0A3S9HDK8_9LACT</name>
<dbReference type="InterPro" id="IPR036945">
    <property type="entry name" value="DAGK_sf"/>
</dbReference>
<organism evidence="20 21">
    <name type="scientific">Jeotgalibaca ciconiae</name>
    <dbReference type="NCBI Taxonomy" id="2496265"/>
    <lineage>
        <taxon>Bacteria</taxon>
        <taxon>Bacillati</taxon>
        <taxon>Bacillota</taxon>
        <taxon>Bacilli</taxon>
        <taxon>Lactobacillales</taxon>
        <taxon>Carnobacteriaceae</taxon>
        <taxon>Jeotgalibaca</taxon>
    </lineage>
</organism>
<keyword evidence="14" id="KW-1208">Phospholipid metabolism</keyword>
<evidence type="ECO:0000256" key="5">
    <source>
        <dbReference type="ARBA" id="ARBA00022679"/>
    </source>
</evidence>
<keyword evidence="12 19" id="KW-0472">Membrane</keyword>
<comment type="similarity">
    <text evidence="2">Belongs to the bacterial diacylglycerol kinase family.</text>
</comment>
<comment type="subcellular location">
    <subcellularLocation>
        <location evidence="1">Cell membrane</location>
        <topology evidence="1">Multi-pass membrane protein</topology>
    </subcellularLocation>
</comment>
<dbReference type="PANTHER" id="PTHR34299:SF1">
    <property type="entry name" value="DIACYLGLYCEROL KINASE"/>
    <property type="match status" value="1"/>
</dbReference>
<feature type="transmembrane region" description="Helical" evidence="19">
    <location>
        <begin position="108"/>
        <end position="130"/>
    </location>
</feature>
<evidence type="ECO:0000256" key="14">
    <source>
        <dbReference type="ARBA" id="ARBA00023264"/>
    </source>
</evidence>
<dbReference type="AlphaFoldDB" id="A0A3S9HDK8"/>
<evidence type="ECO:0000256" key="11">
    <source>
        <dbReference type="ARBA" id="ARBA00023098"/>
    </source>
</evidence>
<dbReference type="CDD" id="cd14265">
    <property type="entry name" value="UDPK_IM_like"/>
    <property type="match status" value="1"/>
</dbReference>
<keyword evidence="3" id="KW-1003">Cell membrane</keyword>
<sequence>MLMDLKERNKKDKSQVWKNTKFVVSFNHALDGIKTIFKEERNMRNHTMIGIIPVLLGWYFKISALEWIAVVTCIFLVMLMEFINTIFETVVDMVTDYEFHPLAKKAKDIAAGAVLIAAIFTIIVAAVIFMPKFIALYF</sequence>
<evidence type="ECO:0000256" key="17">
    <source>
        <dbReference type="PIRSR" id="PIRSR600829-3"/>
    </source>
</evidence>
<feature type="binding site" evidence="16">
    <location>
        <position position="81"/>
    </location>
    <ligand>
        <name>substrate</name>
    </ligand>
</feature>
<keyword evidence="11" id="KW-0443">Lipid metabolism</keyword>
<dbReference type="GO" id="GO:0005886">
    <property type="term" value="C:plasma membrane"/>
    <property type="evidence" value="ECO:0007669"/>
    <property type="project" value="UniProtKB-SubCell"/>
</dbReference>
<dbReference type="OrthoDB" id="9789934at2"/>
<evidence type="ECO:0000256" key="16">
    <source>
        <dbReference type="PIRSR" id="PIRSR600829-2"/>
    </source>
</evidence>
<keyword evidence="13" id="KW-0594">Phospholipid biosynthesis</keyword>
<dbReference type="InterPro" id="IPR033717">
    <property type="entry name" value="UDPK"/>
</dbReference>
<dbReference type="Pfam" id="PF01219">
    <property type="entry name" value="DAGK_prokar"/>
    <property type="match status" value="1"/>
</dbReference>
<keyword evidence="10 19" id="KW-1133">Transmembrane helix</keyword>
<evidence type="ECO:0000256" key="10">
    <source>
        <dbReference type="ARBA" id="ARBA00022989"/>
    </source>
</evidence>
<feature type="active site" description="Proton acceptor" evidence="15">
    <location>
        <position position="81"/>
    </location>
</feature>
<proteinExistence type="inferred from homology"/>
<keyword evidence="18" id="KW-0460">Magnesium</keyword>
<evidence type="ECO:0000256" key="3">
    <source>
        <dbReference type="ARBA" id="ARBA00022475"/>
    </source>
</evidence>
<evidence type="ECO:0000313" key="21">
    <source>
        <dbReference type="Proteomes" id="UP000273326"/>
    </source>
</evidence>
<dbReference type="InterPro" id="IPR000829">
    <property type="entry name" value="DAGK"/>
</dbReference>
<dbReference type="GO" id="GO:0005524">
    <property type="term" value="F:ATP binding"/>
    <property type="evidence" value="ECO:0007669"/>
    <property type="project" value="UniProtKB-KW"/>
</dbReference>
<dbReference type="RefSeq" id="WP_126111875.1">
    <property type="nucleotide sequence ID" value="NZ_CP034465.1"/>
</dbReference>
<evidence type="ECO:0000256" key="19">
    <source>
        <dbReference type="SAM" id="Phobius"/>
    </source>
</evidence>
<protein>
    <submittedName>
        <fullName evidence="20">Diacylglycerol kinase family protein</fullName>
    </submittedName>
</protein>
<dbReference type="Gene3D" id="1.10.287.3610">
    <property type="match status" value="1"/>
</dbReference>
<dbReference type="Proteomes" id="UP000273326">
    <property type="component" value="Chromosome"/>
</dbReference>
<accession>A0A3S9HDK8</accession>
<evidence type="ECO:0000256" key="9">
    <source>
        <dbReference type="ARBA" id="ARBA00022840"/>
    </source>
</evidence>
<keyword evidence="4" id="KW-0444">Lipid biosynthesis</keyword>
<feature type="binding site" evidence="18">
    <location>
        <position position="40"/>
    </location>
    <ligand>
        <name>a divalent metal cation</name>
        <dbReference type="ChEBI" id="CHEBI:60240"/>
    </ligand>
</feature>
<keyword evidence="5" id="KW-0808">Transferase</keyword>
<feature type="transmembrane region" description="Helical" evidence="19">
    <location>
        <begin position="67"/>
        <end position="87"/>
    </location>
</feature>
<feature type="binding site" evidence="17">
    <location>
        <begin position="98"/>
        <end position="100"/>
    </location>
    <ligand>
        <name>ATP</name>
        <dbReference type="ChEBI" id="CHEBI:30616"/>
    </ligand>
</feature>
<evidence type="ECO:0000256" key="15">
    <source>
        <dbReference type="PIRSR" id="PIRSR600829-1"/>
    </source>
</evidence>
<keyword evidence="7 17" id="KW-0547">Nucleotide-binding</keyword>
<evidence type="ECO:0000256" key="13">
    <source>
        <dbReference type="ARBA" id="ARBA00023209"/>
    </source>
</evidence>
<evidence type="ECO:0000256" key="4">
    <source>
        <dbReference type="ARBA" id="ARBA00022516"/>
    </source>
</evidence>
<feature type="binding site" evidence="18">
    <location>
        <position position="88"/>
    </location>
    <ligand>
        <name>a divalent metal cation</name>
        <dbReference type="ChEBI" id="CHEBI:60240"/>
    </ligand>
</feature>
<evidence type="ECO:0000256" key="12">
    <source>
        <dbReference type="ARBA" id="ARBA00023136"/>
    </source>
</evidence>
<gene>
    <name evidence="20" type="ORF">EJN90_12795</name>
</gene>
<dbReference type="GO" id="GO:0046872">
    <property type="term" value="F:metal ion binding"/>
    <property type="evidence" value="ECO:0007669"/>
    <property type="project" value="UniProtKB-KW"/>
</dbReference>
<dbReference type="GO" id="GO:0008654">
    <property type="term" value="P:phospholipid biosynthetic process"/>
    <property type="evidence" value="ECO:0007669"/>
    <property type="project" value="UniProtKB-KW"/>
</dbReference>
<dbReference type="PANTHER" id="PTHR34299">
    <property type="entry name" value="DIACYLGLYCEROL KINASE"/>
    <property type="match status" value="1"/>
</dbReference>
<feature type="binding site" evidence="17">
    <location>
        <position position="40"/>
    </location>
    <ligand>
        <name>ATP</name>
        <dbReference type="ChEBI" id="CHEBI:30616"/>
    </ligand>
</feature>
<keyword evidence="9 17" id="KW-0067">ATP-binding</keyword>
<evidence type="ECO:0000256" key="18">
    <source>
        <dbReference type="PIRSR" id="PIRSR600829-4"/>
    </source>
</evidence>
<feature type="binding site" evidence="17">
    <location>
        <position position="88"/>
    </location>
    <ligand>
        <name>ATP</name>
        <dbReference type="ChEBI" id="CHEBI:30616"/>
    </ligand>
</feature>
<comment type="cofactor">
    <cofactor evidence="18">
        <name>Mg(2+)</name>
        <dbReference type="ChEBI" id="CHEBI:18420"/>
    </cofactor>
    <text evidence="18">Mn(2+), Zn(2+), Cd(2+) and Co(2+) support activity to lesser extents.</text>
</comment>
<evidence type="ECO:0000313" key="20">
    <source>
        <dbReference type="EMBL" id="AZP05455.1"/>
    </source>
</evidence>
<evidence type="ECO:0000256" key="1">
    <source>
        <dbReference type="ARBA" id="ARBA00004651"/>
    </source>
</evidence>
<keyword evidence="21" id="KW-1185">Reference proteome</keyword>
<evidence type="ECO:0000256" key="8">
    <source>
        <dbReference type="ARBA" id="ARBA00022777"/>
    </source>
</evidence>
<evidence type="ECO:0000256" key="7">
    <source>
        <dbReference type="ARBA" id="ARBA00022741"/>
    </source>
</evidence>
<reference evidence="21" key="1">
    <citation type="submission" date="2018-12" db="EMBL/GenBank/DDBJ databases">
        <title>Complete genome sequencing of Jeotgalibaca sp. H21T32.</title>
        <authorList>
            <person name="Bae J.-W."/>
            <person name="Lee S.-Y."/>
        </authorList>
    </citation>
    <scope>NUCLEOTIDE SEQUENCE [LARGE SCALE GENOMIC DNA]</scope>
    <source>
        <strain evidence="21">H21T32</strain>
    </source>
</reference>
<keyword evidence="18" id="KW-0479">Metal-binding</keyword>
<keyword evidence="6 19" id="KW-0812">Transmembrane</keyword>
<dbReference type="EMBL" id="CP034465">
    <property type="protein sequence ID" value="AZP05455.1"/>
    <property type="molecule type" value="Genomic_DNA"/>
</dbReference>
<keyword evidence="8 20" id="KW-0418">Kinase</keyword>
<evidence type="ECO:0000256" key="6">
    <source>
        <dbReference type="ARBA" id="ARBA00022692"/>
    </source>
</evidence>
<dbReference type="KEGG" id="jeh:EJN90_12795"/>